<evidence type="ECO:0000259" key="3">
    <source>
        <dbReference type="Pfam" id="PF21922"/>
    </source>
</evidence>
<dbReference type="InterPro" id="IPR012338">
    <property type="entry name" value="Beta-lactam/transpept-like"/>
</dbReference>
<dbReference type="Proteomes" id="UP001314796">
    <property type="component" value="Unassembled WGS sequence"/>
</dbReference>
<evidence type="ECO:0000313" key="4">
    <source>
        <dbReference type="EMBL" id="MBM7615112.1"/>
    </source>
</evidence>
<dbReference type="RefSeq" id="WP_243427897.1">
    <property type="nucleotide sequence ID" value="NZ_JAFBEE010000009.1"/>
</dbReference>
<organism evidence="4 5">
    <name type="scientific">Alkaliphilus hydrothermalis</name>
    <dbReference type="NCBI Taxonomy" id="1482730"/>
    <lineage>
        <taxon>Bacteria</taxon>
        <taxon>Bacillati</taxon>
        <taxon>Bacillota</taxon>
        <taxon>Clostridia</taxon>
        <taxon>Peptostreptococcales</taxon>
        <taxon>Natronincolaceae</taxon>
        <taxon>Alkaliphilus</taxon>
    </lineage>
</organism>
<proteinExistence type="predicted"/>
<dbReference type="SUPFAM" id="SSF56519">
    <property type="entry name" value="Penicillin binding protein dimerisation domain"/>
    <property type="match status" value="1"/>
</dbReference>
<dbReference type="InterPro" id="IPR001460">
    <property type="entry name" value="PCN-bd_Tpept"/>
</dbReference>
<dbReference type="InterPro" id="IPR054120">
    <property type="entry name" value="PBPA_dimer"/>
</dbReference>
<feature type="transmembrane region" description="Helical" evidence="1">
    <location>
        <begin position="12"/>
        <end position="31"/>
    </location>
</feature>
<dbReference type="Gene3D" id="3.90.1310.10">
    <property type="entry name" value="Penicillin-binding protein 2a (Domain 2)"/>
    <property type="match status" value="1"/>
</dbReference>
<dbReference type="PANTHER" id="PTHR30627:SF24">
    <property type="entry name" value="PENICILLIN-BINDING PROTEIN 4B"/>
    <property type="match status" value="1"/>
</dbReference>
<name>A0ABS2NQ94_9FIRM</name>
<dbReference type="Pfam" id="PF21922">
    <property type="entry name" value="PBP_dimer_2"/>
    <property type="match status" value="1"/>
</dbReference>
<dbReference type="SUPFAM" id="SSF56601">
    <property type="entry name" value="beta-lactamase/transpeptidase-like"/>
    <property type="match status" value="1"/>
</dbReference>
<keyword evidence="1" id="KW-1133">Transmembrane helix</keyword>
<protein>
    <submittedName>
        <fullName evidence="4">Peptidoglycan glycosyltransferase</fullName>
        <ecNumber evidence="4">2.4.1.129</ecNumber>
    </submittedName>
</protein>
<keyword evidence="4" id="KW-0808">Transferase</keyword>
<keyword evidence="4" id="KW-0328">Glycosyltransferase</keyword>
<reference evidence="4 5" key="1">
    <citation type="submission" date="2021-01" db="EMBL/GenBank/DDBJ databases">
        <title>Genomic Encyclopedia of Type Strains, Phase IV (KMG-IV): sequencing the most valuable type-strain genomes for metagenomic binning, comparative biology and taxonomic classification.</title>
        <authorList>
            <person name="Goeker M."/>
        </authorList>
    </citation>
    <scope>NUCLEOTIDE SEQUENCE [LARGE SCALE GENOMIC DNA]</scope>
    <source>
        <strain evidence="4 5">DSM 25890</strain>
    </source>
</reference>
<evidence type="ECO:0000313" key="5">
    <source>
        <dbReference type="Proteomes" id="UP001314796"/>
    </source>
</evidence>
<keyword evidence="1" id="KW-0472">Membrane</keyword>
<sequence>MEANDKKIIHLIVFTCLLFFSIIAYLTYFQIFQAKTIVGNTYNRRQWQREEMTLRGNIYDRNGVLLAETFDGEEGYTRKYPYNRLYSHLVGYSHRQYGRAGVEDFYNEELMGLSDGRTVNKIIERITNDTIKGNHLYLTLNHQLQVKAEALLTGKRGSIVALDPATGEILAMVSKPDFNPNRLVEDWDDLVNDEGSPLLNRGLSGLYPPGSTYKTVITAGILESGDVDPQYDCVGSITIDGYTLSDYDKSGHGPLDLRKSLVVSCNTNFARMGVELGDEKIMEISRRFLLDGDLRGDFPITKSLFPYKGNMEPTELAAVSIGQGKLLVTPLHMALVAGVFANGGVMKEPRVLKEIETPEGRGSEAEESEAIDIVEASIANQVKDMMVAAVNEGTGKNARIKGVSVAGKTGTAENDSGASHAWFIGFAPADKPKIAIAVVLEKEGKTGGAAAAPIARELMKEALRRGVLN</sequence>
<dbReference type="InterPro" id="IPR050515">
    <property type="entry name" value="Beta-lactam/transpept"/>
</dbReference>
<comment type="caution">
    <text evidence="4">The sequence shown here is derived from an EMBL/GenBank/DDBJ whole genome shotgun (WGS) entry which is preliminary data.</text>
</comment>
<dbReference type="EC" id="2.4.1.129" evidence="4"/>
<keyword evidence="1" id="KW-0812">Transmembrane</keyword>
<dbReference type="InterPro" id="IPR036138">
    <property type="entry name" value="PBP_dimer_sf"/>
</dbReference>
<dbReference type="EMBL" id="JAFBEE010000009">
    <property type="protein sequence ID" value="MBM7615112.1"/>
    <property type="molecule type" value="Genomic_DNA"/>
</dbReference>
<gene>
    <name evidence="4" type="ORF">JOC73_001674</name>
</gene>
<feature type="domain" description="Penicillin binding protein A dimerisation" evidence="3">
    <location>
        <begin position="55"/>
        <end position="135"/>
    </location>
</feature>
<dbReference type="Pfam" id="PF00905">
    <property type="entry name" value="Transpeptidase"/>
    <property type="match status" value="1"/>
</dbReference>
<keyword evidence="5" id="KW-1185">Reference proteome</keyword>
<evidence type="ECO:0000259" key="2">
    <source>
        <dbReference type="Pfam" id="PF00905"/>
    </source>
</evidence>
<feature type="domain" description="Penicillin-binding protein transpeptidase" evidence="2">
    <location>
        <begin position="157"/>
        <end position="460"/>
    </location>
</feature>
<dbReference type="Gene3D" id="3.40.710.10">
    <property type="entry name" value="DD-peptidase/beta-lactamase superfamily"/>
    <property type="match status" value="1"/>
</dbReference>
<accession>A0ABS2NQ94</accession>
<evidence type="ECO:0000256" key="1">
    <source>
        <dbReference type="SAM" id="Phobius"/>
    </source>
</evidence>
<dbReference type="PANTHER" id="PTHR30627">
    <property type="entry name" value="PEPTIDOGLYCAN D,D-TRANSPEPTIDASE"/>
    <property type="match status" value="1"/>
</dbReference>
<dbReference type="GO" id="GO:0016757">
    <property type="term" value="F:glycosyltransferase activity"/>
    <property type="evidence" value="ECO:0007669"/>
    <property type="project" value="UniProtKB-KW"/>
</dbReference>